<comment type="catalytic activity">
    <reaction evidence="1">
        <text>ATP + protein L-histidine = ADP + protein N-phospho-L-histidine.</text>
        <dbReference type="EC" id="2.7.13.3"/>
    </reaction>
</comment>
<keyword evidence="9" id="KW-0732">Signal</keyword>
<accession>A0A9X9IRE1</accession>
<dbReference type="InterPro" id="IPR003661">
    <property type="entry name" value="HisK_dim/P_dom"/>
</dbReference>
<dbReference type="InterPro" id="IPR050736">
    <property type="entry name" value="Sensor_HK_Regulatory"/>
</dbReference>
<evidence type="ECO:0000256" key="1">
    <source>
        <dbReference type="ARBA" id="ARBA00000085"/>
    </source>
</evidence>
<evidence type="ECO:0000256" key="4">
    <source>
        <dbReference type="ARBA" id="ARBA00022679"/>
    </source>
</evidence>
<sequence>MKQTPFRCLCLLLILLGAVHSRLFAHTDKTREDVLFLNSINFNLPWAKDVFWYTHQALQKKNISVKAESLSVPALCNRKEAAAVVEQLRRKYDVPPRLIVFIGDPGWIVCRELFDDVWKDVPVIITNARDRLPATLDILLSHEELTESNTVPAYEWRKGYNVTTLGQVYYVKETIGLMRQLMPDMKRLAFISDDRYISEAVRGDVEQAMTGSFPELAFEQLSTRNISTEMLLDTLKSYDKTTGLIYYSWFETHNQDDNNYLFDHIQEIITRFVHSPLFLLAPEDLSNNTFAGGYYVSVESFGDSLLQLIHRVLEGEFPRDIPPALGGKPAAYLCYPALQSYDIPVSLYPKEAVYINLPVSFFEQYKKEILMTVVLLLVVVSAVGYYIHILKRAHQRMKEAQLKAEEANQLKSAFLANMSHEIRTPLNAIVGFSNLLSMVEDKEEMLEYAGIIETNTELLLQLINDILDMSKIESGMYDFHVTQVDANQLMSEVEQVAHLRIRTDEVSLSFAERLPQCVFHTDKNRLIQVLTNLVVNAIKFTSQGEIQIGYRLQDAHTLYFYVSDTGCGMSAEQCEHVFERFVKYNTFIQGTGLGLSICKMIIEKLGGEIGVQSESGKGSVFWFTLPYRASASL</sequence>
<dbReference type="GO" id="GO:0005524">
    <property type="term" value="F:ATP binding"/>
    <property type="evidence" value="ECO:0007669"/>
    <property type="project" value="UniProtKB-KW"/>
</dbReference>
<dbReference type="FunFam" id="3.30.565.10:FF:000006">
    <property type="entry name" value="Sensor histidine kinase WalK"/>
    <property type="match status" value="1"/>
</dbReference>
<dbReference type="GO" id="GO:0000155">
    <property type="term" value="F:phosphorelay sensor kinase activity"/>
    <property type="evidence" value="ECO:0007669"/>
    <property type="project" value="InterPro"/>
</dbReference>
<dbReference type="SMART" id="SM00388">
    <property type="entry name" value="HisKA"/>
    <property type="match status" value="1"/>
</dbReference>
<keyword evidence="11" id="KW-0547">Nucleotide-binding</keyword>
<keyword evidence="8" id="KW-1133">Transmembrane helix</keyword>
<evidence type="ECO:0000256" key="2">
    <source>
        <dbReference type="ARBA" id="ARBA00012438"/>
    </source>
</evidence>
<dbReference type="Pfam" id="PF00512">
    <property type="entry name" value="HisKA"/>
    <property type="match status" value="1"/>
</dbReference>
<protein>
    <recommendedName>
        <fullName evidence="2">histidine kinase</fullName>
        <ecNumber evidence="2">2.7.13.3</ecNumber>
    </recommendedName>
</protein>
<dbReference type="PROSITE" id="PS50109">
    <property type="entry name" value="HIS_KIN"/>
    <property type="match status" value="1"/>
</dbReference>
<evidence type="ECO:0000256" key="5">
    <source>
        <dbReference type="ARBA" id="ARBA00022777"/>
    </source>
</evidence>
<dbReference type="InterPro" id="IPR005467">
    <property type="entry name" value="His_kinase_dom"/>
</dbReference>
<dbReference type="InterPro" id="IPR036890">
    <property type="entry name" value="HATPase_C_sf"/>
</dbReference>
<evidence type="ECO:0000313" key="12">
    <source>
        <dbReference type="Proteomes" id="UP001058403"/>
    </source>
</evidence>
<organism evidence="11 12">
    <name type="scientific">Bacteroides fragilis</name>
    <dbReference type="NCBI Taxonomy" id="817"/>
    <lineage>
        <taxon>Bacteria</taxon>
        <taxon>Pseudomonadati</taxon>
        <taxon>Bacteroidota</taxon>
        <taxon>Bacteroidia</taxon>
        <taxon>Bacteroidales</taxon>
        <taxon>Bacteroidaceae</taxon>
        <taxon>Bacteroides</taxon>
    </lineage>
</organism>
<evidence type="ECO:0000256" key="6">
    <source>
        <dbReference type="ARBA" id="ARBA00023012"/>
    </source>
</evidence>
<feature type="domain" description="Histidine kinase" evidence="10">
    <location>
        <begin position="417"/>
        <end position="629"/>
    </location>
</feature>
<keyword evidence="11" id="KW-0067">ATP-binding</keyword>
<evidence type="ECO:0000313" key="11">
    <source>
        <dbReference type="EMBL" id="UVO91527.1"/>
    </source>
</evidence>
<dbReference type="AlphaFoldDB" id="A0A9X9IRE1"/>
<dbReference type="RefSeq" id="WP_005813054.1">
    <property type="nucleotide sequence ID" value="NZ_CAXSVT010000001.1"/>
</dbReference>
<evidence type="ECO:0000256" key="8">
    <source>
        <dbReference type="SAM" id="Phobius"/>
    </source>
</evidence>
<dbReference type="Gene3D" id="1.10.287.130">
    <property type="match status" value="1"/>
</dbReference>
<dbReference type="Gene3D" id="3.30.565.10">
    <property type="entry name" value="Histidine kinase-like ATPase, C-terminal domain"/>
    <property type="match status" value="1"/>
</dbReference>
<evidence type="ECO:0000256" key="7">
    <source>
        <dbReference type="SAM" id="Coils"/>
    </source>
</evidence>
<dbReference type="SUPFAM" id="SSF47384">
    <property type="entry name" value="Homodimeric domain of signal transducing histidine kinase"/>
    <property type="match status" value="1"/>
</dbReference>
<dbReference type="PANTHER" id="PTHR43711">
    <property type="entry name" value="TWO-COMPONENT HISTIDINE KINASE"/>
    <property type="match status" value="1"/>
</dbReference>
<feature type="signal peptide" evidence="9">
    <location>
        <begin position="1"/>
        <end position="25"/>
    </location>
</feature>
<evidence type="ECO:0000259" key="10">
    <source>
        <dbReference type="PROSITE" id="PS50109"/>
    </source>
</evidence>
<dbReference type="EC" id="2.7.13.3" evidence="2"/>
<gene>
    <name evidence="11" type="ORF">NXW39_08135</name>
</gene>
<reference evidence="11" key="1">
    <citation type="submission" date="2022-08" db="EMBL/GenBank/DDBJ databases">
        <title>Genome Sequencing of Bacteroides fragilis Group Isolates with Nanopore Technology.</title>
        <authorList>
            <person name="Tisza M.J."/>
            <person name="Smith D."/>
            <person name="Dekker J.P."/>
        </authorList>
    </citation>
    <scope>NUCLEOTIDE SEQUENCE</scope>
    <source>
        <strain evidence="11">BFG-49</strain>
    </source>
</reference>
<dbReference type="PANTHER" id="PTHR43711:SF31">
    <property type="entry name" value="HISTIDINE KINASE"/>
    <property type="match status" value="1"/>
</dbReference>
<proteinExistence type="predicted"/>
<keyword evidence="3" id="KW-0597">Phosphoprotein</keyword>
<feature type="coiled-coil region" evidence="7">
    <location>
        <begin position="390"/>
        <end position="417"/>
    </location>
</feature>
<dbReference type="CDD" id="cd00082">
    <property type="entry name" value="HisKA"/>
    <property type="match status" value="1"/>
</dbReference>
<dbReference type="CDD" id="cd16922">
    <property type="entry name" value="HATPase_EvgS-ArcB-TorS-like"/>
    <property type="match status" value="1"/>
</dbReference>
<dbReference type="EMBL" id="CP103070">
    <property type="protein sequence ID" value="UVO91527.1"/>
    <property type="molecule type" value="Genomic_DNA"/>
</dbReference>
<dbReference type="PRINTS" id="PR00344">
    <property type="entry name" value="BCTRLSENSOR"/>
</dbReference>
<feature type="chain" id="PRO_5040879684" description="histidine kinase" evidence="9">
    <location>
        <begin position="26"/>
        <end position="633"/>
    </location>
</feature>
<dbReference type="InterPro" id="IPR003594">
    <property type="entry name" value="HATPase_dom"/>
</dbReference>
<dbReference type="SUPFAM" id="SSF55874">
    <property type="entry name" value="ATPase domain of HSP90 chaperone/DNA topoisomerase II/histidine kinase"/>
    <property type="match status" value="1"/>
</dbReference>
<keyword evidence="6" id="KW-0902">Two-component regulatory system</keyword>
<feature type="transmembrane region" description="Helical" evidence="8">
    <location>
        <begin position="369"/>
        <end position="388"/>
    </location>
</feature>
<evidence type="ECO:0000256" key="3">
    <source>
        <dbReference type="ARBA" id="ARBA00022553"/>
    </source>
</evidence>
<evidence type="ECO:0000256" key="9">
    <source>
        <dbReference type="SAM" id="SignalP"/>
    </source>
</evidence>
<keyword evidence="8" id="KW-0812">Transmembrane</keyword>
<keyword evidence="8" id="KW-0472">Membrane</keyword>
<dbReference type="Proteomes" id="UP001058403">
    <property type="component" value="Chromosome"/>
</dbReference>
<dbReference type="InterPro" id="IPR004358">
    <property type="entry name" value="Sig_transdc_His_kin-like_C"/>
</dbReference>
<dbReference type="InterPro" id="IPR036097">
    <property type="entry name" value="HisK_dim/P_sf"/>
</dbReference>
<keyword evidence="5" id="KW-0418">Kinase</keyword>
<keyword evidence="4" id="KW-0808">Transferase</keyword>
<keyword evidence="7" id="KW-0175">Coiled coil</keyword>
<dbReference type="SMART" id="SM00387">
    <property type="entry name" value="HATPase_c"/>
    <property type="match status" value="1"/>
</dbReference>
<dbReference type="Pfam" id="PF02518">
    <property type="entry name" value="HATPase_c"/>
    <property type="match status" value="1"/>
</dbReference>
<name>A0A9X9IRE1_BACFG</name>